<gene>
    <name evidence="3" type="primary">aroF</name>
    <name evidence="3" type="ORF">C7M56_11275</name>
</gene>
<reference evidence="3 4" key="1">
    <citation type="submission" date="2018-01" db="EMBL/GenBank/DDBJ databases">
        <title>Genetic Diversity of Clostridium botulinum in seafood.</title>
        <authorList>
            <person name="Athira V."/>
            <person name="Arun Jyothi P.V."/>
            <person name="Lalitha K.V."/>
            <person name="Joseph T.C."/>
        </authorList>
    </citation>
    <scope>NUCLEOTIDE SEQUENCE [LARGE SCALE GENOMIC DNA]</scope>
    <source>
        <strain evidence="3 4">Mfbjulcb8</strain>
    </source>
</reference>
<keyword evidence="1" id="KW-0808">Transferase</keyword>
<dbReference type="InterPro" id="IPR006268">
    <property type="entry name" value="DAHP_syn_2"/>
</dbReference>
<dbReference type="AlphaFoldDB" id="A0ABC8CYC9"/>
<dbReference type="Gene3D" id="3.20.20.70">
    <property type="entry name" value="Aldolase class I"/>
    <property type="match status" value="1"/>
</dbReference>
<evidence type="ECO:0000313" key="3">
    <source>
        <dbReference type="EMBL" id="AVQ39232.1"/>
    </source>
</evidence>
<organism evidence="3 4">
    <name type="scientific">Clostridium botulinum</name>
    <dbReference type="NCBI Taxonomy" id="1491"/>
    <lineage>
        <taxon>Bacteria</taxon>
        <taxon>Bacillati</taxon>
        <taxon>Bacillota</taxon>
        <taxon>Clostridia</taxon>
        <taxon>Eubacteriales</taxon>
        <taxon>Clostridiaceae</taxon>
        <taxon>Clostridium</taxon>
    </lineage>
</organism>
<dbReference type="NCBIfam" id="NF009239">
    <property type="entry name" value="PRK12595.1"/>
    <property type="match status" value="1"/>
</dbReference>
<dbReference type="NCBIfam" id="NF006421">
    <property type="entry name" value="PRK08673.1"/>
    <property type="match status" value="1"/>
</dbReference>
<feature type="domain" description="DAHP synthetase I/KDSA" evidence="2">
    <location>
        <begin position="84"/>
        <end position="326"/>
    </location>
</feature>
<dbReference type="PANTHER" id="PTHR43018">
    <property type="entry name" value="PHOSPHO-2-DEHYDRO-3-DEOXYHEPTONATE ALDOLASE"/>
    <property type="match status" value="1"/>
</dbReference>
<protein>
    <submittedName>
        <fullName evidence="3">3-deoxy-7-phosphoheptulonate synthase</fullName>
    </submittedName>
</protein>
<proteinExistence type="predicted"/>
<accession>A0ABC8CYC9</accession>
<evidence type="ECO:0000259" key="2">
    <source>
        <dbReference type="Pfam" id="PF00793"/>
    </source>
</evidence>
<dbReference type="PANTHER" id="PTHR43018:SF1">
    <property type="entry name" value="PROTEIN AROA(G)"/>
    <property type="match status" value="1"/>
</dbReference>
<sequence>MHILLEKENIFTLEKIINYLNKNFITFYKFQSEYHIIITIKAEENMIKQLEEFLHTCSCNVVMTDHGILVDKQYKDKTIIDLIKTQIGNTNPVFISGPCSIENYDIVFDIASQIKKHGANILRGGAFKPRTSPYNFQGLGLDGLKILHTVGKELNLPVISEIMSIEELDYFNNYVDIIQVGCRNMQNYSLLKELGKTRKPILLKRGFSSTIKELLLSAEYIMMGGNENVILCERGIRSFESWTRNTFDVSAISLLKNISHLPVIADPSHATGKRELILPMSLAAIAAGADGLMIESHSNPDKSYSDSEQAILPSSLGKIIDLSKKVYEICHV</sequence>
<dbReference type="InterPro" id="IPR006218">
    <property type="entry name" value="DAHP1/KDSA"/>
</dbReference>
<evidence type="ECO:0000256" key="1">
    <source>
        <dbReference type="ARBA" id="ARBA00022679"/>
    </source>
</evidence>
<dbReference type="SUPFAM" id="SSF51569">
    <property type="entry name" value="Aldolase"/>
    <property type="match status" value="1"/>
</dbReference>
<dbReference type="NCBIfam" id="TIGR01361">
    <property type="entry name" value="DAHP_synth_Bsub"/>
    <property type="match status" value="1"/>
</dbReference>
<dbReference type="Pfam" id="PF00793">
    <property type="entry name" value="DAHP_synth_1"/>
    <property type="match status" value="1"/>
</dbReference>
<dbReference type="InterPro" id="IPR052899">
    <property type="entry name" value="Class-I_DAHP_synthase"/>
</dbReference>
<dbReference type="GO" id="GO:0016740">
    <property type="term" value="F:transferase activity"/>
    <property type="evidence" value="ECO:0007669"/>
    <property type="project" value="UniProtKB-KW"/>
</dbReference>
<dbReference type="Proteomes" id="UP000240615">
    <property type="component" value="Chromosome"/>
</dbReference>
<dbReference type="InterPro" id="IPR013785">
    <property type="entry name" value="Aldolase_TIM"/>
</dbReference>
<evidence type="ECO:0000313" key="4">
    <source>
        <dbReference type="Proteomes" id="UP000240615"/>
    </source>
</evidence>
<dbReference type="RefSeq" id="WP_159035262.1">
    <property type="nucleotide sequence ID" value="NZ_CP027777.1"/>
</dbReference>
<name>A0ABC8CYC9_CLOBO</name>
<dbReference type="EMBL" id="CP027777">
    <property type="protein sequence ID" value="AVQ39232.1"/>
    <property type="molecule type" value="Genomic_DNA"/>
</dbReference>